<keyword evidence="11" id="KW-1185">Reference proteome</keyword>
<dbReference type="EMBL" id="JASFZW010000001">
    <property type="protein sequence ID" value="KAK2080351.1"/>
    <property type="molecule type" value="Genomic_DNA"/>
</dbReference>
<evidence type="ECO:0000256" key="6">
    <source>
        <dbReference type="ARBA" id="ARBA00025284"/>
    </source>
</evidence>
<dbReference type="InterPro" id="IPR008521">
    <property type="entry name" value="Mg_trans_NIPA"/>
</dbReference>
<keyword evidence="4 7" id="KW-1133">Transmembrane helix</keyword>
<keyword evidence="7" id="KW-0967">Endosome</keyword>
<evidence type="ECO:0000313" key="10">
    <source>
        <dbReference type="EMBL" id="KAK2080351.1"/>
    </source>
</evidence>
<comment type="subcellular location">
    <subcellularLocation>
        <location evidence="7">Cell membrane</location>
        <topology evidence="7">Multi-pass membrane protein</topology>
    </subcellularLocation>
    <subcellularLocation>
        <location evidence="7">Early endosome</location>
    </subcellularLocation>
    <subcellularLocation>
        <location evidence="1">Membrane</location>
        <topology evidence="1">Multi-pass membrane protein</topology>
    </subcellularLocation>
</comment>
<evidence type="ECO:0000256" key="7">
    <source>
        <dbReference type="RuleBase" id="RU363078"/>
    </source>
</evidence>
<evidence type="ECO:0000256" key="4">
    <source>
        <dbReference type="ARBA" id="ARBA00022989"/>
    </source>
</evidence>
<feature type="transmembrane region" description="Helical" evidence="7">
    <location>
        <begin position="266"/>
        <end position="288"/>
    </location>
</feature>
<feature type="region of interest" description="Disordered" evidence="8">
    <location>
        <begin position="283"/>
        <end position="302"/>
    </location>
</feature>
<comment type="similarity">
    <text evidence="2 7">Belongs to the NIPA (TC 2.A.7) family.</text>
</comment>
<keyword evidence="9" id="KW-0732">Signal</keyword>
<feature type="transmembrane region" description="Helical" evidence="7">
    <location>
        <begin position="133"/>
        <end position="152"/>
    </location>
</feature>
<feature type="chain" id="PRO_5042217355" description="Probable magnesium transporter" evidence="9">
    <location>
        <begin position="17"/>
        <end position="345"/>
    </location>
</feature>
<name>A0AAD9IMF6_PROWI</name>
<feature type="transmembrane region" description="Helical" evidence="7">
    <location>
        <begin position="173"/>
        <end position="197"/>
    </location>
</feature>
<keyword evidence="7" id="KW-0813">Transport</keyword>
<keyword evidence="5 7" id="KW-0472">Membrane</keyword>
<comment type="subunit">
    <text evidence="7">Homodimer.</text>
</comment>
<evidence type="ECO:0000256" key="5">
    <source>
        <dbReference type="ARBA" id="ARBA00023136"/>
    </source>
</evidence>
<evidence type="ECO:0000256" key="9">
    <source>
        <dbReference type="SAM" id="SignalP"/>
    </source>
</evidence>
<keyword evidence="7" id="KW-0406">Ion transport</keyword>
<feature type="signal peptide" evidence="9">
    <location>
        <begin position="1"/>
        <end position="16"/>
    </location>
</feature>
<keyword evidence="7" id="KW-0460">Magnesium</keyword>
<dbReference type="AlphaFoldDB" id="A0AAD9IMF6"/>
<protein>
    <recommendedName>
        <fullName evidence="7">Probable magnesium transporter</fullName>
    </recommendedName>
</protein>
<feature type="transmembrane region" description="Helical" evidence="7">
    <location>
        <begin position="203"/>
        <end position="221"/>
    </location>
</feature>
<feature type="transmembrane region" description="Helical" evidence="7">
    <location>
        <begin position="233"/>
        <end position="254"/>
    </location>
</feature>
<sequence>MLWLAVAITLVAATSSAIGKALQKQSTTSLPRFSLDRVVVRQYFSSRTWLLGVVADVLGGIIQIGAFALAPVSVVQPVGGVGLVGLSFYSHFAAGERLTAWEWSAAALAGAGTLALGAGSSGDGGEPPSVRRALGVLLILASATGAWVALPARAGAATGSTQRRRGTRAGRGALLGLQAGTCFGLSAACCRTGFLFAARWPPAAAAGLVASLACSSGGFALQTLGLKDGATVLVCTAAAVGAMLSGVLVGTLALGERLPAGGAARAVRLAGWLAVAAGVSGLSAGGAARPRPSTRWPRATAGVSRSRRARQWAVRRLASLPETASHGAMAAAGGAHQAVTHHQKV</sequence>
<comment type="function">
    <text evidence="6 7">Acts as a Mg(2+) transporter. Can also transport other divalent cations such as Fe(2+), Sr(2+), Ba(2+), Mn(2+) and Co(2+) but to a much less extent than Mg(2+).</text>
</comment>
<dbReference type="PANTHER" id="PTHR12570:SF65">
    <property type="entry name" value="MAGNESIUM TRANSPORTER NIPA9-RELATED"/>
    <property type="match status" value="1"/>
</dbReference>
<dbReference type="Proteomes" id="UP001255856">
    <property type="component" value="Unassembled WGS sequence"/>
</dbReference>
<keyword evidence="7" id="KW-1003">Cell membrane</keyword>
<dbReference type="InterPro" id="IPR037185">
    <property type="entry name" value="EmrE-like"/>
</dbReference>
<accession>A0AAD9IMF6</accession>
<evidence type="ECO:0000313" key="11">
    <source>
        <dbReference type="Proteomes" id="UP001255856"/>
    </source>
</evidence>
<comment type="caution">
    <text evidence="7">Lacks conserved residue(s) required for the propagation of feature annotation.</text>
</comment>
<evidence type="ECO:0000256" key="1">
    <source>
        <dbReference type="ARBA" id="ARBA00004141"/>
    </source>
</evidence>
<proteinExistence type="inferred from homology"/>
<evidence type="ECO:0000256" key="3">
    <source>
        <dbReference type="ARBA" id="ARBA00022692"/>
    </source>
</evidence>
<feature type="transmembrane region" description="Helical" evidence="7">
    <location>
        <begin position="61"/>
        <end position="89"/>
    </location>
</feature>
<dbReference type="GO" id="GO:0015095">
    <property type="term" value="F:magnesium ion transmembrane transporter activity"/>
    <property type="evidence" value="ECO:0007669"/>
    <property type="project" value="UniProtKB-UniRule"/>
</dbReference>
<feature type="transmembrane region" description="Helical" evidence="7">
    <location>
        <begin position="101"/>
        <end position="121"/>
    </location>
</feature>
<dbReference type="PANTHER" id="PTHR12570">
    <property type="match status" value="1"/>
</dbReference>
<dbReference type="GO" id="GO:0005886">
    <property type="term" value="C:plasma membrane"/>
    <property type="evidence" value="ECO:0007669"/>
    <property type="project" value="UniProtKB-SubCell"/>
</dbReference>
<keyword evidence="3 7" id="KW-0812">Transmembrane</keyword>
<evidence type="ECO:0000256" key="2">
    <source>
        <dbReference type="ARBA" id="ARBA00007001"/>
    </source>
</evidence>
<dbReference type="SUPFAM" id="SSF103481">
    <property type="entry name" value="Multidrug resistance efflux transporter EmrE"/>
    <property type="match status" value="1"/>
</dbReference>
<comment type="caution">
    <text evidence="10">The sequence shown here is derived from an EMBL/GenBank/DDBJ whole genome shotgun (WGS) entry which is preliminary data.</text>
</comment>
<evidence type="ECO:0000256" key="8">
    <source>
        <dbReference type="SAM" id="MobiDB-lite"/>
    </source>
</evidence>
<reference evidence="10" key="1">
    <citation type="submission" date="2021-01" db="EMBL/GenBank/DDBJ databases">
        <authorList>
            <person name="Eckstrom K.M.E."/>
        </authorList>
    </citation>
    <scope>NUCLEOTIDE SEQUENCE</scope>
    <source>
        <strain evidence="10">UVCC 0001</strain>
    </source>
</reference>
<dbReference type="GO" id="GO:0005769">
    <property type="term" value="C:early endosome"/>
    <property type="evidence" value="ECO:0007669"/>
    <property type="project" value="UniProtKB-SubCell"/>
</dbReference>
<organism evidence="10 11">
    <name type="scientific">Prototheca wickerhamii</name>
    <dbReference type="NCBI Taxonomy" id="3111"/>
    <lineage>
        <taxon>Eukaryota</taxon>
        <taxon>Viridiplantae</taxon>
        <taxon>Chlorophyta</taxon>
        <taxon>core chlorophytes</taxon>
        <taxon>Trebouxiophyceae</taxon>
        <taxon>Chlorellales</taxon>
        <taxon>Chlorellaceae</taxon>
        <taxon>Prototheca</taxon>
    </lineage>
</organism>
<gene>
    <name evidence="10" type="ORF">QBZ16_000204</name>
</gene>